<dbReference type="AlphaFoldDB" id="A0A848LP87"/>
<gene>
    <name evidence="6 7" type="primary">def</name>
    <name evidence="7" type="ORF">HG543_32000</name>
</gene>
<evidence type="ECO:0000313" key="7">
    <source>
        <dbReference type="EMBL" id="NMO19462.1"/>
    </source>
</evidence>
<keyword evidence="8" id="KW-1185">Reference proteome</keyword>
<dbReference type="GO" id="GO:0042586">
    <property type="term" value="F:peptide deformylase activity"/>
    <property type="evidence" value="ECO:0007669"/>
    <property type="project" value="UniProtKB-UniRule"/>
</dbReference>
<dbReference type="FunFam" id="3.90.45.10:FF:000005">
    <property type="entry name" value="Peptide deformylase"/>
    <property type="match status" value="1"/>
</dbReference>
<evidence type="ECO:0000256" key="2">
    <source>
        <dbReference type="ARBA" id="ARBA00022723"/>
    </source>
</evidence>
<dbReference type="InterPro" id="IPR036821">
    <property type="entry name" value="Peptide_deformylase_sf"/>
</dbReference>
<evidence type="ECO:0000256" key="5">
    <source>
        <dbReference type="ARBA" id="ARBA00023004"/>
    </source>
</evidence>
<feature type="binding site" evidence="6">
    <location>
        <position position="134"/>
    </location>
    <ligand>
        <name>Fe cation</name>
        <dbReference type="ChEBI" id="CHEBI:24875"/>
    </ligand>
</feature>
<feature type="binding site" evidence="6">
    <location>
        <position position="92"/>
    </location>
    <ligand>
        <name>Fe cation</name>
        <dbReference type="ChEBI" id="CHEBI:24875"/>
    </ligand>
</feature>
<keyword evidence="2 6" id="KW-0479">Metal-binding</keyword>
<dbReference type="NCBIfam" id="TIGR00079">
    <property type="entry name" value="pept_deformyl"/>
    <property type="match status" value="1"/>
</dbReference>
<dbReference type="PIRSF" id="PIRSF004749">
    <property type="entry name" value="Pep_def"/>
    <property type="match status" value="1"/>
</dbReference>
<dbReference type="InterPro" id="IPR023635">
    <property type="entry name" value="Peptide_deformylase"/>
</dbReference>
<keyword evidence="5 6" id="KW-0408">Iron</keyword>
<dbReference type="SUPFAM" id="SSF56420">
    <property type="entry name" value="Peptide deformylase"/>
    <property type="match status" value="1"/>
</dbReference>
<keyword evidence="3 6" id="KW-0378">Hydrolase</keyword>
<dbReference type="NCBIfam" id="NF001159">
    <property type="entry name" value="PRK00150.1-3"/>
    <property type="match status" value="1"/>
</dbReference>
<dbReference type="PANTHER" id="PTHR10458">
    <property type="entry name" value="PEPTIDE DEFORMYLASE"/>
    <property type="match status" value="1"/>
</dbReference>
<comment type="cofactor">
    <cofactor evidence="6">
        <name>Fe(2+)</name>
        <dbReference type="ChEBI" id="CHEBI:29033"/>
    </cofactor>
    <text evidence="6">Binds 1 Fe(2+) ion.</text>
</comment>
<dbReference type="EMBL" id="JABBJJ010000185">
    <property type="protein sequence ID" value="NMO19462.1"/>
    <property type="molecule type" value="Genomic_DNA"/>
</dbReference>
<keyword evidence="4 6" id="KW-0648">Protein biosynthesis</keyword>
<dbReference type="GO" id="GO:0046872">
    <property type="term" value="F:metal ion binding"/>
    <property type="evidence" value="ECO:0007669"/>
    <property type="project" value="UniProtKB-KW"/>
</dbReference>
<evidence type="ECO:0000256" key="4">
    <source>
        <dbReference type="ARBA" id="ARBA00022917"/>
    </source>
</evidence>
<comment type="caution">
    <text evidence="7">The sequence shown here is derived from an EMBL/GenBank/DDBJ whole genome shotgun (WGS) entry which is preliminary data.</text>
</comment>
<dbReference type="CDD" id="cd00487">
    <property type="entry name" value="Pep_deformylase"/>
    <property type="match status" value="1"/>
</dbReference>
<organism evidence="7 8">
    <name type="scientific">Pyxidicoccus fallax</name>
    <dbReference type="NCBI Taxonomy" id="394095"/>
    <lineage>
        <taxon>Bacteria</taxon>
        <taxon>Pseudomonadati</taxon>
        <taxon>Myxococcota</taxon>
        <taxon>Myxococcia</taxon>
        <taxon>Myxococcales</taxon>
        <taxon>Cystobacterineae</taxon>
        <taxon>Myxococcaceae</taxon>
        <taxon>Pyxidicoccus</taxon>
    </lineage>
</organism>
<dbReference type="PRINTS" id="PR01576">
    <property type="entry name" value="PDEFORMYLASE"/>
</dbReference>
<dbReference type="Pfam" id="PF01327">
    <property type="entry name" value="Pep_deformylase"/>
    <property type="match status" value="1"/>
</dbReference>
<feature type="active site" evidence="6">
    <location>
        <position position="135"/>
    </location>
</feature>
<dbReference type="Gene3D" id="3.90.45.10">
    <property type="entry name" value="Peptide deformylase"/>
    <property type="match status" value="1"/>
</dbReference>
<dbReference type="PANTHER" id="PTHR10458:SF22">
    <property type="entry name" value="PEPTIDE DEFORMYLASE"/>
    <property type="match status" value="1"/>
</dbReference>
<comment type="function">
    <text evidence="6">Removes the formyl group from the N-terminal Met of newly synthesized proteins. Requires at least a dipeptide for an efficient rate of reaction. N-terminal L-methionine is a prerequisite for activity but the enzyme has broad specificity at other positions.</text>
</comment>
<sequence length="180" mass="20007">MVRDILIWPDPILKQKARPVAKVDDAVRTLVKDMFETMYAAEGVGLAAPQVGVLQRVIVLDTTSRQPELKPIAMINPEIISMEGETTYTEGCLSIPGESEDVDRAAVVTVKFLDVDGQEQTLRCEGLLSIAVQHEADHLDGTVFVDHVSTLKRELIRGRMKRLKTSRERERRPAASASSR</sequence>
<dbReference type="Proteomes" id="UP000518300">
    <property type="component" value="Unassembled WGS sequence"/>
</dbReference>
<evidence type="ECO:0000256" key="6">
    <source>
        <dbReference type="HAMAP-Rule" id="MF_00163"/>
    </source>
</evidence>
<protein>
    <recommendedName>
        <fullName evidence="6">Peptide deformylase</fullName>
        <shortName evidence="6">PDF</shortName>
        <ecNumber evidence="6">3.5.1.88</ecNumber>
    </recommendedName>
    <alternativeName>
        <fullName evidence="6">Polypeptide deformylase</fullName>
    </alternativeName>
</protein>
<name>A0A848LP87_9BACT</name>
<dbReference type="RefSeq" id="WP_169348711.1">
    <property type="nucleotide sequence ID" value="NZ_JABBJJ010000185.1"/>
</dbReference>
<reference evidence="7 8" key="1">
    <citation type="submission" date="2020-04" db="EMBL/GenBank/DDBJ databases">
        <title>Draft genome of Pyxidicoccus fallax type strain.</title>
        <authorList>
            <person name="Whitworth D.E."/>
        </authorList>
    </citation>
    <scope>NUCLEOTIDE SEQUENCE [LARGE SCALE GENOMIC DNA]</scope>
    <source>
        <strain evidence="7 8">DSM 14698</strain>
    </source>
</reference>
<evidence type="ECO:0000313" key="8">
    <source>
        <dbReference type="Proteomes" id="UP000518300"/>
    </source>
</evidence>
<feature type="binding site" evidence="6">
    <location>
        <position position="138"/>
    </location>
    <ligand>
        <name>Fe cation</name>
        <dbReference type="ChEBI" id="CHEBI:24875"/>
    </ligand>
</feature>
<dbReference type="HAMAP" id="MF_00163">
    <property type="entry name" value="Pep_deformylase"/>
    <property type="match status" value="1"/>
</dbReference>
<evidence type="ECO:0000256" key="3">
    <source>
        <dbReference type="ARBA" id="ARBA00022801"/>
    </source>
</evidence>
<evidence type="ECO:0000256" key="1">
    <source>
        <dbReference type="ARBA" id="ARBA00010759"/>
    </source>
</evidence>
<dbReference type="EC" id="3.5.1.88" evidence="6"/>
<comment type="similarity">
    <text evidence="1 6">Belongs to the polypeptide deformylase family.</text>
</comment>
<dbReference type="GO" id="GO:0006412">
    <property type="term" value="P:translation"/>
    <property type="evidence" value="ECO:0007669"/>
    <property type="project" value="UniProtKB-UniRule"/>
</dbReference>
<accession>A0A848LP87</accession>
<comment type="catalytic activity">
    <reaction evidence="6">
        <text>N-terminal N-formyl-L-methionyl-[peptide] + H2O = N-terminal L-methionyl-[peptide] + formate</text>
        <dbReference type="Rhea" id="RHEA:24420"/>
        <dbReference type="Rhea" id="RHEA-COMP:10639"/>
        <dbReference type="Rhea" id="RHEA-COMP:10640"/>
        <dbReference type="ChEBI" id="CHEBI:15377"/>
        <dbReference type="ChEBI" id="CHEBI:15740"/>
        <dbReference type="ChEBI" id="CHEBI:49298"/>
        <dbReference type="ChEBI" id="CHEBI:64731"/>
        <dbReference type="EC" id="3.5.1.88"/>
    </reaction>
</comment>
<proteinExistence type="inferred from homology"/>